<reference evidence="5 6" key="1">
    <citation type="journal article" date="2013" name="BMC Genomics">
        <title>Reconstruction of the lipid metabolism for the microalga Monoraphidium neglectum from its genome sequence reveals characteristics suitable for biofuel production.</title>
        <authorList>
            <person name="Bogen C."/>
            <person name="Al-Dilaimi A."/>
            <person name="Albersmeier A."/>
            <person name="Wichmann J."/>
            <person name="Grundmann M."/>
            <person name="Rupp O."/>
            <person name="Lauersen K.J."/>
            <person name="Blifernez-Klassen O."/>
            <person name="Kalinowski J."/>
            <person name="Goesmann A."/>
            <person name="Mussgnug J.H."/>
            <person name="Kruse O."/>
        </authorList>
    </citation>
    <scope>NUCLEOTIDE SEQUENCE [LARGE SCALE GENOMIC DNA]</scope>
    <source>
        <strain evidence="5 6">SAG 48.87</strain>
    </source>
</reference>
<evidence type="ECO:0008006" key="7">
    <source>
        <dbReference type="Google" id="ProtNLM"/>
    </source>
</evidence>
<keyword evidence="3" id="KW-0206">Cytoskeleton</keyword>
<dbReference type="SMART" id="SM00368">
    <property type="entry name" value="LRR_RI"/>
    <property type="match status" value="6"/>
</dbReference>
<feature type="compositionally biased region" description="Low complexity" evidence="4">
    <location>
        <begin position="555"/>
        <end position="564"/>
    </location>
</feature>
<dbReference type="GeneID" id="25736786"/>
<dbReference type="PANTHER" id="PTHR24107">
    <property type="entry name" value="YNEIN REGULATORY COMPLEX SUBUNIT 5"/>
    <property type="match status" value="1"/>
</dbReference>
<dbReference type="Pfam" id="PF13516">
    <property type="entry name" value="LRR_6"/>
    <property type="match status" value="1"/>
</dbReference>
<evidence type="ECO:0000256" key="3">
    <source>
        <dbReference type="ARBA" id="ARBA00023212"/>
    </source>
</evidence>
<evidence type="ECO:0000256" key="4">
    <source>
        <dbReference type="SAM" id="MobiDB-lite"/>
    </source>
</evidence>
<dbReference type="GO" id="GO:0005930">
    <property type="term" value="C:axoneme"/>
    <property type="evidence" value="ECO:0007669"/>
    <property type="project" value="UniProtKB-SubCell"/>
</dbReference>
<dbReference type="EMBL" id="KK100734">
    <property type="protein sequence ID" value="KIZ04053.1"/>
    <property type="molecule type" value="Genomic_DNA"/>
</dbReference>
<comment type="subcellular location">
    <subcellularLocation>
        <location evidence="1">Cytoplasm</location>
        <location evidence="1">Cytoskeleton</location>
        <location evidence="1">Cilium axoneme</location>
    </subcellularLocation>
</comment>
<evidence type="ECO:0000256" key="2">
    <source>
        <dbReference type="ARBA" id="ARBA00022490"/>
    </source>
</evidence>
<protein>
    <recommendedName>
        <fullName evidence="7">Protein NLRC3</fullName>
    </recommendedName>
</protein>
<dbReference type="InterPro" id="IPR032675">
    <property type="entry name" value="LRR_dom_sf"/>
</dbReference>
<keyword evidence="2" id="KW-0963">Cytoplasm</keyword>
<feature type="compositionally biased region" description="Basic and acidic residues" evidence="4">
    <location>
        <begin position="539"/>
        <end position="549"/>
    </location>
</feature>
<evidence type="ECO:0000313" key="6">
    <source>
        <dbReference type="Proteomes" id="UP000054498"/>
    </source>
</evidence>
<dbReference type="Proteomes" id="UP000054498">
    <property type="component" value="Unassembled WGS sequence"/>
</dbReference>
<keyword evidence="6" id="KW-1185">Reference proteome</keyword>
<feature type="region of interest" description="Disordered" evidence="4">
    <location>
        <begin position="519"/>
        <end position="564"/>
    </location>
</feature>
<sequence>MYGAAVQLSWFLTNYNYTRLFVEFVCEALPQCVLQSYIIGRLISADAATKMDQTTIGISLSVSTLNVIKYGWKLRKAANEAGMALWEYSKYVILLKGNYEVAPTVLQRAITDCCTLEGSTLHVNGFVLRETTVRLGPAQQAFILLKSFKRFRGRHVTTLAVSGCPLPCINRIIQRGVRTFPDLEELDIQECAFRGNTFKTQVLQALEAHPRVSRLKLEALSKAFKPKYGLESLAICVPWWDAAMMAAAARRLVDPASRLATLAVEFPQAGGRRRGSVAEVAFLGKRGSPSLTSLHLHNHSFDEVAASALARALAGNGRLRALSLRGSTVGDQGAFELARALRSNSTLRALALRACALHDGGASAACAALGEAPALASLDLSDNAGAGWAPLPQLATGLRRGAGAGALESLKLEGWVDAFQEVDELPDLGAALGGSPRLRALSLAACELSPAALAALAPGLAASGSLQVLDLSLGQGSQMMRQRLEVRWDAAGAVRQAAGLQRGDGGCADGGCGGDEAVGKGDENVGGSGRGSGGFRGLASERREFEERRRRPPRGADSSDGAGDGSGVRALCASLRARASGLRVLRLRGHAVTGAAAAALAGWLAGDGCRLEELDLGNCGLTDEQLAWA</sequence>
<dbReference type="InterPro" id="IPR001611">
    <property type="entry name" value="Leu-rich_rpt"/>
</dbReference>
<dbReference type="RefSeq" id="XP_013903072.1">
    <property type="nucleotide sequence ID" value="XM_014047618.1"/>
</dbReference>
<dbReference type="OrthoDB" id="546000at2759"/>
<dbReference type="InterPro" id="IPR052410">
    <property type="entry name" value="DRC5"/>
</dbReference>
<dbReference type="AlphaFoldDB" id="A0A0D2K001"/>
<gene>
    <name evidence="5" type="ORF">MNEG_3908</name>
</gene>
<dbReference type="SUPFAM" id="SSF52047">
    <property type="entry name" value="RNI-like"/>
    <property type="match status" value="2"/>
</dbReference>
<name>A0A0D2K001_9CHLO</name>
<evidence type="ECO:0000313" key="5">
    <source>
        <dbReference type="EMBL" id="KIZ04053.1"/>
    </source>
</evidence>
<evidence type="ECO:0000256" key="1">
    <source>
        <dbReference type="ARBA" id="ARBA00004430"/>
    </source>
</evidence>
<accession>A0A0D2K001</accession>
<dbReference type="Gene3D" id="3.80.10.10">
    <property type="entry name" value="Ribonuclease Inhibitor"/>
    <property type="match status" value="2"/>
</dbReference>
<organism evidence="5 6">
    <name type="scientific">Monoraphidium neglectum</name>
    <dbReference type="NCBI Taxonomy" id="145388"/>
    <lineage>
        <taxon>Eukaryota</taxon>
        <taxon>Viridiplantae</taxon>
        <taxon>Chlorophyta</taxon>
        <taxon>core chlorophytes</taxon>
        <taxon>Chlorophyceae</taxon>
        <taxon>CS clade</taxon>
        <taxon>Sphaeropleales</taxon>
        <taxon>Selenastraceae</taxon>
        <taxon>Monoraphidium</taxon>
    </lineage>
</organism>
<feature type="compositionally biased region" description="Gly residues" evidence="4">
    <location>
        <begin position="524"/>
        <end position="536"/>
    </location>
</feature>
<dbReference type="KEGG" id="mng:MNEG_3908"/>
<proteinExistence type="predicted"/>